<reference evidence="3" key="1">
    <citation type="submission" date="2017-10" db="EMBL/GenBank/DDBJ databases">
        <authorList>
            <person name="Regsiter A."/>
            <person name="William W."/>
        </authorList>
    </citation>
    <scope>NUCLEOTIDE SEQUENCE [LARGE SCALE GENOMIC DNA]</scope>
</reference>
<feature type="region of interest" description="Disordered" evidence="1">
    <location>
        <begin position="41"/>
        <end position="70"/>
    </location>
</feature>
<organism evidence="2 3">
    <name type="scientific">Methylorubrum extorquens</name>
    <name type="common">Methylobacterium dichloromethanicum</name>
    <name type="synonym">Methylobacterium extorquens</name>
    <dbReference type="NCBI Taxonomy" id="408"/>
    <lineage>
        <taxon>Bacteria</taxon>
        <taxon>Pseudomonadati</taxon>
        <taxon>Pseudomonadota</taxon>
        <taxon>Alphaproteobacteria</taxon>
        <taxon>Hyphomicrobiales</taxon>
        <taxon>Methylobacteriaceae</taxon>
        <taxon>Methylorubrum</taxon>
    </lineage>
</organism>
<protein>
    <submittedName>
        <fullName evidence="2">Uncharacterized protein</fullName>
    </submittedName>
</protein>
<evidence type="ECO:0000313" key="2">
    <source>
        <dbReference type="EMBL" id="SOR30381.1"/>
    </source>
</evidence>
<accession>A0A2N9ASP2</accession>
<evidence type="ECO:0000256" key="1">
    <source>
        <dbReference type="SAM" id="MobiDB-lite"/>
    </source>
</evidence>
<sequence length="70" mass="7777">MLVFARRVVPRMAPNGSEPRPIRPERNTLDAQMQRIWLSGCTPDRRIHTESVGRKPSGHDDPAATGLTAT</sequence>
<evidence type="ECO:0000313" key="3">
    <source>
        <dbReference type="Proteomes" id="UP000233769"/>
    </source>
</evidence>
<name>A0A2N9ASP2_METEX</name>
<dbReference type="AlphaFoldDB" id="A0A2N9ASP2"/>
<dbReference type="EMBL" id="LT962688">
    <property type="protein sequence ID" value="SOR30381.1"/>
    <property type="molecule type" value="Genomic_DNA"/>
</dbReference>
<dbReference type="Proteomes" id="UP000233769">
    <property type="component" value="Chromosome tk0001"/>
</dbReference>
<gene>
    <name evidence="2" type="ORF">TK0001_3779</name>
</gene>
<proteinExistence type="predicted"/>
<feature type="compositionally biased region" description="Basic and acidic residues" evidence="1">
    <location>
        <begin position="43"/>
        <end position="62"/>
    </location>
</feature>